<evidence type="ECO:0000313" key="2">
    <source>
        <dbReference type="EMBL" id="CDW38620.1"/>
    </source>
</evidence>
<evidence type="ECO:0000256" key="1">
    <source>
        <dbReference type="SAM" id="Phobius"/>
    </source>
</evidence>
<dbReference type="EMBL" id="HACA01021259">
    <property type="protein sequence ID" value="CDW38620.1"/>
    <property type="molecule type" value="Transcribed_RNA"/>
</dbReference>
<proteinExistence type="predicted"/>
<organism evidence="2">
    <name type="scientific">Lepeophtheirus salmonis</name>
    <name type="common">Salmon louse</name>
    <name type="synonym">Caligus salmonis</name>
    <dbReference type="NCBI Taxonomy" id="72036"/>
    <lineage>
        <taxon>Eukaryota</taxon>
        <taxon>Metazoa</taxon>
        <taxon>Ecdysozoa</taxon>
        <taxon>Arthropoda</taxon>
        <taxon>Crustacea</taxon>
        <taxon>Multicrustacea</taxon>
        <taxon>Hexanauplia</taxon>
        <taxon>Copepoda</taxon>
        <taxon>Siphonostomatoida</taxon>
        <taxon>Caligidae</taxon>
        <taxon>Lepeophtheirus</taxon>
    </lineage>
</organism>
<protein>
    <submittedName>
        <fullName evidence="2">Uncharacterized protein</fullName>
    </submittedName>
</protein>
<feature type="transmembrane region" description="Helical" evidence="1">
    <location>
        <begin position="6"/>
        <end position="26"/>
    </location>
</feature>
<reference evidence="2" key="1">
    <citation type="submission" date="2014-05" db="EMBL/GenBank/DDBJ databases">
        <authorList>
            <person name="Chronopoulou M."/>
        </authorList>
    </citation>
    <scope>NUCLEOTIDE SEQUENCE</scope>
    <source>
        <tissue evidence="2">Whole organism</tissue>
    </source>
</reference>
<keyword evidence="1" id="KW-1133">Transmembrane helix</keyword>
<keyword evidence="1" id="KW-0472">Membrane</keyword>
<sequence>FSFLLLLSNFFLIINLNYFIIYCGHLKRRVAGSQSRLVHQKYYDSLFQCPLAFLKIYKYFN</sequence>
<dbReference type="AlphaFoldDB" id="A0A0K2UKJ9"/>
<feature type="non-terminal residue" evidence="2">
    <location>
        <position position="1"/>
    </location>
</feature>
<accession>A0A0K2UKJ9</accession>
<keyword evidence="1" id="KW-0812">Transmembrane</keyword>
<name>A0A0K2UKJ9_LEPSM</name>